<keyword evidence="1" id="KW-1185">Reference proteome</keyword>
<dbReference type="AlphaFoldDB" id="A0A914PMJ2"/>
<accession>A0A914PMJ2</accession>
<reference evidence="2" key="1">
    <citation type="submission" date="2022-11" db="UniProtKB">
        <authorList>
            <consortium name="WormBaseParasite"/>
        </authorList>
    </citation>
    <scope>IDENTIFICATION</scope>
</reference>
<name>A0A914PMJ2_9BILA</name>
<proteinExistence type="predicted"/>
<sequence>MSLSATIILQGARVRDLVKFSAENYALGITYMFQLKWKSLDINGIPKVTTLLPSSLVTHGEMYYMFINTRDDLELESNPSQMVL</sequence>
<organism evidence="1 2">
    <name type="scientific">Panagrolaimus davidi</name>
    <dbReference type="NCBI Taxonomy" id="227884"/>
    <lineage>
        <taxon>Eukaryota</taxon>
        <taxon>Metazoa</taxon>
        <taxon>Ecdysozoa</taxon>
        <taxon>Nematoda</taxon>
        <taxon>Chromadorea</taxon>
        <taxon>Rhabditida</taxon>
        <taxon>Tylenchina</taxon>
        <taxon>Panagrolaimomorpha</taxon>
        <taxon>Panagrolaimoidea</taxon>
        <taxon>Panagrolaimidae</taxon>
        <taxon>Panagrolaimus</taxon>
    </lineage>
</organism>
<evidence type="ECO:0000313" key="2">
    <source>
        <dbReference type="WBParaSite" id="PDA_v2.g19706.t1"/>
    </source>
</evidence>
<evidence type="ECO:0000313" key="1">
    <source>
        <dbReference type="Proteomes" id="UP000887578"/>
    </source>
</evidence>
<dbReference type="WBParaSite" id="PDA_v2.g19706.t1">
    <property type="protein sequence ID" value="PDA_v2.g19706.t1"/>
    <property type="gene ID" value="PDA_v2.g19706"/>
</dbReference>
<dbReference type="Proteomes" id="UP000887578">
    <property type="component" value="Unplaced"/>
</dbReference>
<protein>
    <submittedName>
        <fullName evidence="2">Uncharacterized protein</fullName>
    </submittedName>
</protein>